<evidence type="ECO:0000313" key="3">
    <source>
        <dbReference type="EMBL" id="GIX74852.1"/>
    </source>
</evidence>
<accession>A0AAV4MR72</accession>
<evidence type="ECO:0000313" key="4">
    <source>
        <dbReference type="Proteomes" id="UP001054945"/>
    </source>
</evidence>
<organism evidence="3 4">
    <name type="scientific">Caerostris extrusa</name>
    <name type="common">Bark spider</name>
    <name type="synonym">Caerostris bankana</name>
    <dbReference type="NCBI Taxonomy" id="172846"/>
    <lineage>
        <taxon>Eukaryota</taxon>
        <taxon>Metazoa</taxon>
        <taxon>Ecdysozoa</taxon>
        <taxon>Arthropoda</taxon>
        <taxon>Chelicerata</taxon>
        <taxon>Arachnida</taxon>
        <taxon>Araneae</taxon>
        <taxon>Araneomorphae</taxon>
        <taxon>Entelegynae</taxon>
        <taxon>Araneoidea</taxon>
        <taxon>Araneidae</taxon>
        <taxon>Caerostris</taxon>
    </lineage>
</organism>
<sequence>MLVLYIFFIWSRHWERQANPVQGKQRTDRTNHNPTWSVGETERHAGSFHNSSNSDQMCIMEKNPEKFLNTRKRVEDFSDTELIMHSQKICEQVSLIELGTIRRTHSVNKYFNNPVIDDNGCISVSCNFSKGAINSLGLLQHY</sequence>
<dbReference type="AlphaFoldDB" id="A0AAV4MR72"/>
<feature type="chain" id="PRO_5043338133" evidence="2">
    <location>
        <begin position="19"/>
        <end position="142"/>
    </location>
</feature>
<feature type="signal peptide" evidence="2">
    <location>
        <begin position="1"/>
        <end position="18"/>
    </location>
</feature>
<dbReference type="EMBL" id="BPLR01020103">
    <property type="protein sequence ID" value="GIX74852.1"/>
    <property type="molecule type" value="Genomic_DNA"/>
</dbReference>
<gene>
    <name evidence="3" type="ORF">CEXT_495901</name>
</gene>
<reference evidence="3 4" key="1">
    <citation type="submission" date="2021-06" db="EMBL/GenBank/DDBJ databases">
        <title>Caerostris extrusa draft genome.</title>
        <authorList>
            <person name="Kono N."/>
            <person name="Arakawa K."/>
        </authorList>
    </citation>
    <scope>NUCLEOTIDE SEQUENCE [LARGE SCALE GENOMIC DNA]</scope>
</reference>
<evidence type="ECO:0000256" key="2">
    <source>
        <dbReference type="SAM" id="SignalP"/>
    </source>
</evidence>
<feature type="region of interest" description="Disordered" evidence="1">
    <location>
        <begin position="19"/>
        <end position="55"/>
    </location>
</feature>
<keyword evidence="2" id="KW-0732">Signal</keyword>
<keyword evidence="4" id="KW-1185">Reference proteome</keyword>
<dbReference type="Proteomes" id="UP001054945">
    <property type="component" value="Unassembled WGS sequence"/>
</dbReference>
<evidence type="ECO:0000256" key="1">
    <source>
        <dbReference type="SAM" id="MobiDB-lite"/>
    </source>
</evidence>
<comment type="caution">
    <text evidence="3">The sequence shown here is derived from an EMBL/GenBank/DDBJ whole genome shotgun (WGS) entry which is preliminary data.</text>
</comment>
<proteinExistence type="predicted"/>
<name>A0AAV4MR72_CAEEX</name>
<protein>
    <submittedName>
        <fullName evidence="3">Uncharacterized protein</fullName>
    </submittedName>
</protein>